<dbReference type="InterPro" id="IPR040528">
    <property type="entry name" value="Lectin-like"/>
</dbReference>
<evidence type="ECO:0000259" key="2">
    <source>
        <dbReference type="SMART" id="SM00645"/>
    </source>
</evidence>
<dbReference type="InterPro" id="IPR038765">
    <property type="entry name" value="Papain-like_cys_pep_sf"/>
</dbReference>
<dbReference type="InterPro" id="IPR000668">
    <property type="entry name" value="Peptidase_C1A_C"/>
</dbReference>
<name>A0ABV1HCE1_9FIRM</name>
<evidence type="ECO:0000313" key="4">
    <source>
        <dbReference type="Proteomes" id="UP001454489"/>
    </source>
</evidence>
<comment type="similarity">
    <text evidence="1">Belongs to the peptidase C1 family.</text>
</comment>
<dbReference type="InterPro" id="IPR013128">
    <property type="entry name" value="Peptidase_C1A"/>
</dbReference>
<dbReference type="Pfam" id="PF00112">
    <property type="entry name" value="Peptidase_C1"/>
    <property type="match status" value="1"/>
</dbReference>
<sequence length="552" mass="61625">MKYSKRYICLTIILLLVVALKFNRNGSEQVETFRGAQMEPKVWNPLIAESVNENPLSLVVDNRIYSNEDYDIYMNQKLDIMIPVSLVRDSFNCSAGLYDKEKLVVEKHEESADFSLEDKQLTKKNDNYYVSASKLSKSLSYDYSWDIQKNTASAADISGATSIYPSKYDLREKGRATTVKNQGSLGTCWTSASVSALETALLPEESVQFSVDHMTLKNSFSQTQNDGGEYTMGMAYLTAWQGPVYEADDPYGDGESPDGLKPVKHVQEMQVIEGKDFEKIKEAVFKYGGVQTSIYSALRSSQSQSEFYNSSKNAYCYIGTEKPNHDVVIIGWDDNYSKENFSTAIEGDGAFICQNSWGGGFGDNGVFYISYYDTNIGVHNVVYTGVESTKNYDSIYQSDLCGWVGQIGYNKESVYGANVFTARKNEKLRAAGFYAVGKDTTYQVYVVKDFKDTSSFEKKERVAQGKLDNAGYYTIQFDKEIKVEPGEKFAIVIFVNTPDAVHPLAIEYTADATTAKVDLSDGEGYISPDGRTWESAEDTQSCNLCIKAYAGK</sequence>
<gene>
    <name evidence="3" type="ORF">WMO43_05810</name>
</gene>
<comment type="caution">
    <text evidence="3">The sequence shown here is derived from an EMBL/GenBank/DDBJ whole genome shotgun (WGS) entry which is preliminary data.</text>
</comment>
<dbReference type="CDD" id="cd02619">
    <property type="entry name" value="Peptidase_C1"/>
    <property type="match status" value="1"/>
</dbReference>
<dbReference type="SMART" id="SM00645">
    <property type="entry name" value="Pept_C1"/>
    <property type="match status" value="1"/>
</dbReference>
<reference evidence="3 4" key="1">
    <citation type="submission" date="2024-03" db="EMBL/GenBank/DDBJ databases">
        <title>Human intestinal bacterial collection.</title>
        <authorList>
            <person name="Pauvert C."/>
            <person name="Hitch T.C.A."/>
            <person name="Clavel T."/>
        </authorList>
    </citation>
    <scope>NUCLEOTIDE SEQUENCE [LARGE SCALE GENOMIC DNA]</scope>
    <source>
        <strain evidence="3 4">CLA-AA-H185</strain>
    </source>
</reference>
<dbReference type="SUPFAM" id="SSF54001">
    <property type="entry name" value="Cysteine proteinases"/>
    <property type="match status" value="1"/>
</dbReference>
<organism evidence="3 4">
    <name type="scientific">Maccoyibacter intestinihominis</name>
    <dbReference type="NCBI Taxonomy" id="3133499"/>
    <lineage>
        <taxon>Bacteria</taxon>
        <taxon>Bacillati</taxon>
        <taxon>Bacillota</taxon>
        <taxon>Clostridia</taxon>
        <taxon>Lachnospirales</taxon>
        <taxon>Lachnospiraceae</taxon>
        <taxon>Maccoyibacter</taxon>
    </lineage>
</organism>
<protein>
    <submittedName>
        <fullName evidence="3">Lectin like domain-containing protein</fullName>
    </submittedName>
</protein>
<dbReference type="EMBL" id="JBBMEX010000005">
    <property type="protein sequence ID" value="MEQ2557388.1"/>
    <property type="molecule type" value="Genomic_DNA"/>
</dbReference>
<feature type="domain" description="Peptidase C1A papain C-terminal" evidence="2">
    <location>
        <begin position="164"/>
        <end position="386"/>
    </location>
</feature>
<dbReference type="PROSITE" id="PS00139">
    <property type="entry name" value="THIOL_PROTEASE_CYS"/>
    <property type="match status" value="1"/>
</dbReference>
<dbReference type="RefSeq" id="WP_353530546.1">
    <property type="nucleotide sequence ID" value="NZ_JBBMEX010000005.1"/>
</dbReference>
<accession>A0ABV1HCE1</accession>
<dbReference type="PANTHER" id="PTHR12411">
    <property type="entry name" value="CYSTEINE PROTEASE FAMILY C1-RELATED"/>
    <property type="match status" value="1"/>
</dbReference>
<dbReference type="Gene3D" id="3.90.70.10">
    <property type="entry name" value="Cysteine proteinases"/>
    <property type="match status" value="1"/>
</dbReference>
<dbReference type="Pfam" id="PF18560">
    <property type="entry name" value="Lectin_like"/>
    <property type="match status" value="1"/>
</dbReference>
<dbReference type="InterPro" id="IPR000169">
    <property type="entry name" value="Pept_cys_AS"/>
</dbReference>
<proteinExistence type="inferred from homology"/>
<evidence type="ECO:0000256" key="1">
    <source>
        <dbReference type="ARBA" id="ARBA00008455"/>
    </source>
</evidence>
<keyword evidence="4" id="KW-1185">Reference proteome</keyword>
<dbReference type="Proteomes" id="UP001454489">
    <property type="component" value="Unassembled WGS sequence"/>
</dbReference>
<evidence type="ECO:0000313" key="3">
    <source>
        <dbReference type="EMBL" id="MEQ2557388.1"/>
    </source>
</evidence>